<name>A0ABP7HRD8_9PSEU</name>
<evidence type="ECO:0000256" key="1">
    <source>
        <dbReference type="SAM" id="MobiDB-lite"/>
    </source>
</evidence>
<protein>
    <recommendedName>
        <fullName evidence="4">Transposase</fullName>
    </recommendedName>
</protein>
<reference evidence="3" key="1">
    <citation type="journal article" date="2019" name="Int. J. Syst. Evol. Microbiol.">
        <title>The Global Catalogue of Microorganisms (GCM) 10K type strain sequencing project: providing services to taxonomists for standard genome sequencing and annotation.</title>
        <authorList>
            <consortium name="The Broad Institute Genomics Platform"/>
            <consortium name="The Broad Institute Genome Sequencing Center for Infectious Disease"/>
            <person name="Wu L."/>
            <person name="Ma J."/>
        </authorList>
    </citation>
    <scope>NUCLEOTIDE SEQUENCE [LARGE SCALE GENOMIC DNA]</scope>
    <source>
        <strain evidence="3">JCM 17017</strain>
    </source>
</reference>
<dbReference type="EMBL" id="BAABCM010000001">
    <property type="protein sequence ID" value="GAA3800846.1"/>
    <property type="molecule type" value="Genomic_DNA"/>
</dbReference>
<organism evidence="2 3">
    <name type="scientific">Amycolatopsis tucumanensis</name>
    <dbReference type="NCBI Taxonomy" id="401106"/>
    <lineage>
        <taxon>Bacteria</taxon>
        <taxon>Bacillati</taxon>
        <taxon>Actinomycetota</taxon>
        <taxon>Actinomycetes</taxon>
        <taxon>Pseudonocardiales</taxon>
        <taxon>Pseudonocardiaceae</taxon>
        <taxon>Amycolatopsis</taxon>
    </lineage>
</organism>
<feature type="region of interest" description="Disordered" evidence="1">
    <location>
        <begin position="49"/>
        <end position="76"/>
    </location>
</feature>
<proteinExistence type="predicted"/>
<accession>A0ABP7HRD8</accession>
<comment type="caution">
    <text evidence="2">The sequence shown here is derived from an EMBL/GenBank/DDBJ whole genome shotgun (WGS) entry which is preliminary data.</text>
</comment>
<keyword evidence="3" id="KW-1185">Reference proteome</keyword>
<gene>
    <name evidence="2" type="ORF">GCM10022380_17880</name>
</gene>
<sequence>MPRRYLAALTTPSVQEVQDQYCSRGSVRRMVAGWDTGAVLGADEIEFVGSRDGSTSAPSARPAGPTSNTAAARPAS</sequence>
<dbReference type="Proteomes" id="UP001501624">
    <property type="component" value="Unassembled WGS sequence"/>
</dbReference>
<dbReference type="RefSeq" id="WP_237335103.1">
    <property type="nucleotide sequence ID" value="NZ_BAABCM010000001.1"/>
</dbReference>
<evidence type="ECO:0000313" key="2">
    <source>
        <dbReference type="EMBL" id="GAA3800846.1"/>
    </source>
</evidence>
<evidence type="ECO:0008006" key="4">
    <source>
        <dbReference type="Google" id="ProtNLM"/>
    </source>
</evidence>
<evidence type="ECO:0000313" key="3">
    <source>
        <dbReference type="Proteomes" id="UP001501624"/>
    </source>
</evidence>